<evidence type="ECO:0000256" key="1">
    <source>
        <dbReference type="SAM" id="MobiDB-lite"/>
    </source>
</evidence>
<dbReference type="Proteomes" id="UP001160334">
    <property type="component" value="Unassembled WGS sequence"/>
</dbReference>
<sequence length="772" mass="83869">MPSTSSRRRRGGNLPSELTSFVDRRHELGEARRLLAAGRLLTLTGIGGVGKTRLAMRVAADAERAFADGVWFVELADLSEPDLLADTVAGVFGVRGQSGRPALDLLTEYLEERQVLVVLDNCEHLLDAVAGLVTALLRNCADVRMFVTSREPIGMAGEVVLQVPPLIVPNVDGSSAPEPTASDAVTLFAERAAAVVPGFAVTDANRRAIAEICRRLDGLPLPIELAAARMRSLSADEIRRRLTDRFELLTGGSRLAPSRQQALRLCVDWSHDLCTPVEQLVWARLSVFVGGFDLGAAESLCADDLAAGDVLDVVSSLVDKSIVVCEIADRTVRYRMLETIAQYGRERLAAMGELSTLRRRHRDWFAGLVAHADRQWFGSGQPGWANRLNREQANIRAALEYCASEPGEAVVGVRMSAALHAFWLCRGRLAEGQHWIQNAIAGSEDEPDPDRVKVLCAASQFAAMRGAFDVGDAFVEHAHRLADRLGDRHIRALVTDARGRMEMVRGVLDDAVDRFTDSLGTFRALGDVPGTILALQGLGIVHGMGGDQGLAVSCHEEVLAITESLGEYEHRARAMWLLGLEMWNRSDRTRAAELATTSLRLSRAVDDHFAAEGCIELLSWVCADDGRPERAATLSGAAETLSRAMGTPPAAIPTTRGHHDAARRRARRELGDRAFDNAFGRGFEMGFADAVDYALDERSDTEAEPAPTETPLTRRERQVAALVARGLTNREIASELVIAQRTAEGHVENVLTKLGFGSRAQIAAWVAESERG</sequence>
<evidence type="ECO:0000313" key="4">
    <source>
        <dbReference type="Proteomes" id="UP001160334"/>
    </source>
</evidence>
<keyword evidence="4" id="KW-1185">Reference proteome</keyword>
<comment type="caution">
    <text evidence="3">The sequence shown here is derived from an EMBL/GenBank/DDBJ whole genome shotgun (WGS) entry which is preliminary data.</text>
</comment>
<dbReference type="InterPro" id="IPR027417">
    <property type="entry name" value="P-loop_NTPase"/>
</dbReference>
<dbReference type="PANTHER" id="PTHR47691">
    <property type="entry name" value="REGULATOR-RELATED"/>
    <property type="match status" value="1"/>
</dbReference>
<dbReference type="Pfam" id="PF13401">
    <property type="entry name" value="AAA_22"/>
    <property type="match status" value="1"/>
</dbReference>
<dbReference type="Gene3D" id="3.40.50.300">
    <property type="entry name" value="P-loop containing nucleotide triphosphate hydrolases"/>
    <property type="match status" value="1"/>
</dbReference>
<proteinExistence type="predicted"/>
<evidence type="ECO:0000259" key="2">
    <source>
        <dbReference type="PROSITE" id="PS50043"/>
    </source>
</evidence>
<dbReference type="CDD" id="cd06170">
    <property type="entry name" value="LuxR_C_like"/>
    <property type="match status" value="1"/>
</dbReference>
<dbReference type="InterPro" id="IPR036388">
    <property type="entry name" value="WH-like_DNA-bd_sf"/>
</dbReference>
<accession>A0ABT6M3X7</accession>
<feature type="region of interest" description="Disordered" evidence="1">
    <location>
        <begin position="640"/>
        <end position="666"/>
    </location>
</feature>
<dbReference type="Gene3D" id="1.10.10.10">
    <property type="entry name" value="Winged helix-like DNA-binding domain superfamily/Winged helix DNA-binding domain"/>
    <property type="match status" value="1"/>
</dbReference>
<dbReference type="Pfam" id="PF00196">
    <property type="entry name" value="GerE"/>
    <property type="match status" value="1"/>
</dbReference>
<dbReference type="SUPFAM" id="SSF48452">
    <property type="entry name" value="TPR-like"/>
    <property type="match status" value="1"/>
</dbReference>
<dbReference type="PRINTS" id="PR00038">
    <property type="entry name" value="HTHLUXR"/>
</dbReference>
<reference evidence="3 4" key="1">
    <citation type="submission" date="2023-04" db="EMBL/GenBank/DDBJ databases">
        <title>Forest soil microbial communities from Buena Vista Peninsula, Colon Province, Panama.</title>
        <authorList>
            <person name="Bouskill N."/>
        </authorList>
    </citation>
    <scope>NUCLEOTIDE SEQUENCE [LARGE SCALE GENOMIC DNA]</scope>
    <source>
        <strain evidence="3 4">CFH S0262</strain>
    </source>
</reference>
<dbReference type="PROSITE" id="PS50043">
    <property type="entry name" value="HTH_LUXR_2"/>
    <property type="match status" value="1"/>
</dbReference>
<dbReference type="InterPro" id="IPR049945">
    <property type="entry name" value="AAA_22"/>
</dbReference>
<name>A0ABT6M3X7_9NOCA</name>
<dbReference type="Pfam" id="PF25872">
    <property type="entry name" value="HTH_77"/>
    <property type="match status" value="1"/>
</dbReference>
<dbReference type="InterPro" id="IPR058852">
    <property type="entry name" value="HTH_77"/>
</dbReference>
<gene>
    <name evidence="3" type="ORF">M2280_000221</name>
</gene>
<dbReference type="PANTHER" id="PTHR47691:SF3">
    <property type="entry name" value="HTH-TYPE TRANSCRIPTIONAL REGULATOR RV0890C-RELATED"/>
    <property type="match status" value="1"/>
</dbReference>
<feature type="domain" description="HTH luxR-type" evidence="2">
    <location>
        <begin position="704"/>
        <end position="770"/>
    </location>
</feature>
<dbReference type="EMBL" id="JARXVC010000001">
    <property type="protein sequence ID" value="MDH6279016.1"/>
    <property type="molecule type" value="Genomic_DNA"/>
</dbReference>
<dbReference type="InterPro" id="IPR011990">
    <property type="entry name" value="TPR-like_helical_dom_sf"/>
</dbReference>
<organism evidence="3 4">
    <name type="scientific">Prescottella agglutinans</name>
    <dbReference type="NCBI Taxonomy" id="1644129"/>
    <lineage>
        <taxon>Bacteria</taxon>
        <taxon>Bacillati</taxon>
        <taxon>Actinomycetota</taxon>
        <taxon>Actinomycetes</taxon>
        <taxon>Mycobacteriales</taxon>
        <taxon>Nocardiaceae</taxon>
        <taxon>Prescottella</taxon>
    </lineage>
</organism>
<dbReference type="SUPFAM" id="SSF52540">
    <property type="entry name" value="P-loop containing nucleoside triphosphate hydrolases"/>
    <property type="match status" value="1"/>
</dbReference>
<dbReference type="SUPFAM" id="SSF46894">
    <property type="entry name" value="C-terminal effector domain of the bipartite response regulators"/>
    <property type="match status" value="1"/>
</dbReference>
<dbReference type="PRINTS" id="PR00364">
    <property type="entry name" value="DISEASERSIST"/>
</dbReference>
<dbReference type="InterPro" id="IPR016032">
    <property type="entry name" value="Sig_transdc_resp-reg_C-effctor"/>
</dbReference>
<protein>
    <submittedName>
        <fullName evidence="3">ATPase/DNA-binding CsgD family transcriptional regulator</fullName>
    </submittedName>
</protein>
<evidence type="ECO:0000313" key="3">
    <source>
        <dbReference type="EMBL" id="MDH6279016.1"/>
    </source>
</evidence>
<dbReference type="SMART" id="SM00421">
    <property type="entry name" value="HTH_LUXR"/>
    <property type="match status" value="1"/>
</dbReference>
<dbReference type="RefSeq" id="WP_280758424.1">
    <property type="nucleotide sequence ID" value="NZ_JARXVC010000001.1"/>
</dbReference>
<dbReference type="InterPro" id="IPR000792">
    <property type="entry name" value="Tscrpt_reg_LuxR_C"/>
</dbReference>
<dbReference type="Gene3D" id="1.25.40.10">
    <property type="entry name" value="Tetratricopeptide repeat domain"/>
    <property type="match status" value="1"/>
</dbReference>